<feature type="domain" description="F-box" evidence="1">
    <location>
        <begin position="20"/>
        <end position="68"/>
    </location>
</feature>
<dbReference type="EMBL" id="CP144753">
    <property type="protein sequence ID" value="WVZ92033.1"/>
    <property type="molecule type" value="Genomic_DNA"/>
</dbReference>
<organism evidence="2 3">
    <name type="scientific">Paspalum notatum var. saurae</name>
    <dbReference type="NCBI Taxonomy" id="547442"/>
    <lineage>
        <taxon>Eukaryota</taxon>
        <taxon>Viridiplantae</taxon>
        <taxon>Streptophyta</taxon>
        <taxon>Embryophyta</taxon>
        <taxon>Tracheophyta</taxon>
        <taxon>Spermatophyta</taxon>
        <taxon>Magnoliopsida</taxon>
        <taxon>Liliopsida</taxon>
        <taxon>Poales</taxon>
        <taxon>Poaceae</taxon>
        <taxon>PACMAD clade</taxon>
        <taxon>Panicoideae</taxon>
        <taxon>Andropogonodae</taxon>
        <taxon>Paspaleae</taxon>
        <taxon>Paspalinae</taxon>
        <taxon>Paspalum</taxon>
    </lineage>
</organism>
<accession>A0AAQ3UMP1</accession>
<sequence>MEGDMHEQEPPPALIIDQETRDWDSLPINIVWEILRRLCHEDLLRGAGLACASWRRLAVEEPRLWRSIDLAALDDDDEGGVLDEHGDERRPMYFERLAMARTALDRSAGRCESYRGPADRHLLVYLADRAPSLRSLQVTSTWCLPKAYIDSVITKLPMLERLELAGGGVFMMSTLRALLKHCPRLEVLKADGRCTTDGHMSWRLWRKCERSTLRVLYLPGRNSSYCPCWACREKRNTVFPPFLSYKGSS</sequence>
<reference evidence="2 3" key="1">
    <citation type="submission" date="2024-02" db="EMBL/GenBank/DDBJ databases">
        <title>High-quality chromosome-scale genome assembly of Pensacola bahiagrass (Paspalum notatum Flugge var. saurae).</title>
        <authorList>
            <person name="Vega J.M."/>
            <person name="Podio M."/>
            <person name="Orjuela J."/>
            <person name="Siena L.A."/>
            <person name="Pessino S.C."/>
            <person name="Combes M.C."/>
            <person name="Mariac C."/>
            <person name="Albertini E."/>
            <person name="Pupilli F."/>
            <person name="Ortiz J.P.A."/>
            <person name="Leblanc O."/>
        </authorList>
    </citation>
    <scope>NUCLEOTIDE SEQUENCE [LARGE SCALE GENOMIC DNA]</scope>
    <source>
        <strain evidence="2">R1</strain>
        <tissue evidence="2">Leaf</tissue>
    </source>
</reference>
<dbReference type="Gene3D" id="1.20.1280.50">
    <property type="match status" value="1"/>
</dbReference>
<dbReference type="AlphaFoldDB" id="A0AAQ3UMP1"/>
<evidence type="ECO:0000313" key="3">
    <source>
        <dbReference type="Proteomes" id="UP001341281"/>
    </source>
</evidence>
<dbReference type="SUPFAM" id="SSF52047">
    <property type="entry name" value="RNI-like"/>
    <property type="match status" value="1"/>
</dbReference>
<dbReference type="PROSITE" id="PS50181">
    <property type="entry name" value="FBOX"/>
    <property type="match status" value="1"/>
</dbReference>
<protein>
    <recommendedName>
        <fullName evidence="1">F-box domain-containing protein</fullName>
    </recommendedName>
</protein>
<evidence type="ECO:0000259" key="1">
    <source>
        <dbReference type="PROSITE" id="PS50181"/>
    </source>
</evidence>
<dbReference type="Gene3D" id="3.80.10.10">
    <property type="entry name" value="Ribonuclease Inhibitor"/>
    <property type="match status" value="1"/>
</dbReference>
<dbReference type="SUPFAM" id="SSF81383">
    <property type="entry name" value="F-box domain"/>
    <property type="match status" value="1"/>
</dbReference>
<dbReference type="InterPro" id="IPR036047">
    <property type="entry name" value="F-box-like_dom_sf"/>
</dbReference>
<gene>
    <name evidence="2" type="ORF">U9M48_038131</name>
</gene>
<keyword evidence="3" id="KW-1185">Reference proteome</keyword>
<dbReference type="PANTHER" id="PTHR38926:SF69">
    <property type="entry name" value="F-BOX DOMAIN-CONTAINING PROTEIN"/>
    <property type="match status" value="1"/>
</dbReference>
<dbReference type="InterPro" id="IPR032675">
    <property type="entry name" value="LRR_dom_sf"/>
</dbReference>
<name>A0AAQ3UMP1_PASNO</name>
<evidence type="ECO:0000313" key="2">
    <source>
        <dbReference type="EMBL" id="WVZ92034.1"/>
    </source>
</evidence>
<dbReference type="InterPro" id="IPR001810">
    <property type="entry name" value="F-box_dom"/>
</dbReference>
<dbReference type="Proteomes" id="UP001341281">
    <property type="component" value="Chromosome 09"/>
</dbReference>
<dbReference type="EMBL" id="CP144753">
    <property type="protein sequence ID" value="WVZ92034.1"/>
    <property type="molecule type" value="Genomic_DNA"/>
</dbReference>
<proteinExistence type="predicted"/>
<dbReference type="PANTHER" id="PTHR38926">
    <property type="entry name" value="F-BOX DOMAIN CONTAINING PROTEIN, EXPRESSED"/>
    <property type="match status" value="1"/>
</dbReference>
<dbReference type="Pfam" id="PF12937">
    <property type="entry name" value="F-box-like"/>
    <property type="match status" value="1"/>
</dbReference>